<dbReference type="GO" id="GO:0005737">
    <property type="term" value="C:cytoplasm"/>
    <property type="evidence" value="ECO:0007669"/>
    <property type="project" value="TreeGrafter"/>
</dbReference>
<keyword evidence="6" id="KW-0812">Transmembrane</keyword>
<gene>
    <name evidence="8" type="ORF">SAMN05444972_108101</name>
</gene>
<sequence length="369" mass="39946">MNDEVVIIGGGVIGCAIAWYLTQKGLRVTLLERDRLGAQASSAAAGMLGAQVEMEHPGPMVDLCLASRRLFPQLQEQLRAETGLDIEWNQAGLLRVARSERESQQLRERERWQRGLGERAEWLTVAEVKEVEPFLSSKVMGGLYLPDDGQVSAPRLVQAFAKAAQLGGAQLIEGVDVRGCRLEKGRITSLDTSMGIFRPGKVVVATGAWSGSLLQMMGEYLPVFPVKGESIALRPSTPILHHTLFGSDCYMVPKADGQIIVGATEKQELKPGVTIGAIQLLTDAAMGWIPPIEEAEWVRTWYGFRPGTPDGMPYLGASGTTSNLFIAGGHFRNGILLSAITGKLMADLIVGEQTPLLEPFSPNRIMVGV</sequence>
<dbReference type="InterPro" id="IPR006076">
    <property type="entry name" value="FAD-dep_OxRdtase"/>
</dbReference>
<feature type="domain" description="FAD dependent oxidoreductase" evidence="7">
    <location>
        <begin position="5"/>
        <end position="348"/>
    </location>
</feature>
<protein>
    <recommendedName>
        <fullName evidence="5">glycine oxidase</fullName>
        <ecNumber evidence="5">1.4.3.19</ecNumber>
    </recommendedName>
</protein>
<dbReference type="GO" id="GO:0043799">
    <property type="term" value="F:glycine oxidase activity"/>
    <property type="evidence" value="ECO:0007669"/>
    <property type="project" value="UniProtKB-EC"/>
</dbReference>
<evidence type="ECO:0000256" key="3">
    <source>
        <dbReference type="ARBA" id="ARBA00023002"/>
    </source>
</evidence>
<dbReference type="InterPro" id="IPR012727">
    <property type="entry name" value="Gly_oxidase_ThiO"/>
</dbReference>
<dbReference type="Gene3D" id="3.50.50.60">
    <property type="entry name" value="FAD/NAD(P)-binding domain"/>
    <property type="match status" value="1"/>
</dbReference>
<keyword evidence="9" id="KW-1185">Reference proteome</keyword>
<comment type="catalytic activity">
    <reaction evidence="4">
        <text>glycine + O2 + H2O = glyoxylate + H2O2 + NH4(+)</text>
        <dbReference type="Rhea" id="RHEA:11532"/>
        <dbReference type="ChEBI" id="CHEBI:15377"/>
        <dbReference type="ChEBI" id="CHEBI:15379"/>
        <dbReference type="ChEBI" id="CHEBI:16240"/>
        <dbReference type="ChEBI" id="CHEBI:28938"/>
        <dbReference type="ChEBI" id="CHEBI:36655"/>
        <dbReference type="ChEBI" id="CHEBI:57305"/>
        <dbReference type="EC" id="1.4.3.19"/>
    </reaction>
</comment>
<organism evidence="8 9">
    <name type="scientific">Marininema halotolerans</name>
    <dbReference type="NCBI Taxonomy" id="1155944"/>
    <lineage>
        <taxon>Bacteria</taxon>
        <taxon>Bacillati</taxon>
        <taxon>Bacillota</taxon>
        <taxon>Bacilli</taxon>
        <taxon>Bacillales</taxon>
        <taxon>Thermoactinomycetaceae</taxon>
        <taxon>Marininema</taxon>
    </lineage>
</organism>
<dbReference type="EC" id="1.4.3.19" evidence="5"/>
<dbReference type="Pfam" id="PF01266">
    <property type="entry name" value="DAO"/>
    <property type="match status" value="1"/>
</dbReference>
<evidence type="ECO:0000313" key="9">
    <source>
        <dbReference type="Proteomes" id="UP000198660"/>
    </source>
</evidence>
<proteinExistence type="predicted"/>
<reference evidence="9" key="1">
    <citation type="submission" date="2016-10" db="EMBL/GenBank/DDBJ databases">
        <authorList>
            <person name="Varghese N."/>
            <person name="Submissions S."/>
        </authorList>
    </citation>
    <scope>NUCLEOTIDE SEQUENCE [LARGE SCALE GENOMIC DNA]</scope>
    <source>
        <strain evidence="9">DSM 45789</strain>
    </source>
</reference>
<name>A0A1I6SX52_9BACL</name>
<feature type="transmembrane region" description="Helical" evidence="6">
    <location>
        <begin position="6"/>
        <end position="22"/>
    </location>
</feature>
<evidence type="ECO:0000256" key="5">
    <source>
        <dbReference type="ARBA" id="ARBA00050018"/>
    </source>
</evidence>
<evidence type="ECO:0000256" key="6">
    <source>
        <dbReference type="SAM" id="Phobius"/>
    </source>
</evidence>
<dbReference type="PANTHER" id="PTHR13847:SF289">
    <property type="entry name" value="GLYCINE OXIDASE"/>
    <property type="match status" value="1"/>
</dbReference>
<dbReference type="Gene3D" id="3.30.9.10">
    <property type="entry name" value="D-Amino Acid Oxidase, subunit A, domain 2"/>
    <property type="match status" value="1"/>
</dbReference>
<dbReference type="SUPFAM" id="SSF54373">
    <property type="entry name" value="FAD-linked reductases, C-terminal domain"/>
    <property type="match status" value="1"/>
</dbReference>
<dbReference type="AlphaFoldDB" id="A0A1I6SX52"/>
<evidence type="ECO:0000256" key="4">
    <source>
        <dbReference type="ARBA" id="ARBA00049872"/>
    </source>
</evidence>
<keyword evidence="2" id="KW-0784">Thiamine biosynthesis</keyword>
<keyword evidence="3" id="KW-0560">Oxidoreductase</keyword>
<evidence type="ECO:0000256" key="2">
    <source>
        <dbReference type="ARBA" id="ARBA00022977"/>
    </source>
</evidence>
<dbReference type="RefSeq" id="WP_091837590.1">
    <property type="nucleotide sequence ID" value="NZ_FPAA01000008.1"/>
</dbReference>
<dbReference type="EMBL" id="FPAA01000008">
    <property type="protein sequence ID" value="SFS81551.1"/>
    <property type="molecule type" value="Genomic_DNA"/>
</dbReference>
<evidence type="ECO:0000256" key="1">
    <source>
        <dbReference type="ARBA" id="ARBA00004948"/>
    </source>
</evidence>
<dbReference type="Proteomes" id="UP000198660">
    <property type="component" value="Unassembled WGS sequence"/>
</dbReference>
<evidence type="ECO:0000313" key="8">
    <source>
        <dbReference type="EMBL" id="SFS81551.1"/>
    </source>
</evidence>
<dbReference type="NCBIfam" id="TIGR02352">
    <property type="entry name" value="thiamin_ThiO"/>
    <property type="match status" value="1"/>
</dbReference>
<keyword evidence="6" id="KW-0472">Membrane</keyword>
<accession>A0A1I6SX52</accession>
<dbReference type="UniPathway" id="UPA00060"/>
<keyword evidence="6" id="KW-1133">Transmembrane helix</keyword>
<evidence type="ECO:0000259" key="7">
    <source>
        <dbReference type="Pfam" id="PF01266"/>
    </source>
</evidence>
<dbReference type="GO" id="GO:0050660">
    <property type="term" value="F:flavin adenine dinucleotide binding"/>
    <property type="evidence" value="ECO:0007669"/>
    <property type="project" value="InterPro"/>
</dbReference>
<comment type="pathway">
    <text evidence="1">Cofactor biosynthesis; thiamine diphosphate biosynthesis.</text>
</comment>
<dbReference type="InterPro" id="IPR036188">
    <property type="entry name" value="FAD/NAD-bd_sf"/>
</dbReference>
<dbReference type="SUPFAM" id="SSF51905">
    <property type="entry name" value="FAD/NAD(P)-binding domain"/>
    <property type="match status" value="1"/>
</dbReference>
<dbReference type="GO" id="GO:0009228">
    <property type="term" value="P:thiamine biosynthetic process"/>
    <property type="evidence" value="ECO:0007669"/>
    <property type="project" value="UniProtKB-KW"/>
</dbReference>
<dbReference type="OrthoDB" id="9794226at2"/>
<dbReference type="PANTHER" id="PTHR13847">
    <property type="entry name" value="SARCOSINE DEHYDROGENASE-RELATED"/>
    <property type="match status" value="1"/>
</dbReference>
<dbReference type="GO" id="GO:0009229">
    <property type="term" value="P:thiamine diphosphate biosynthetic process"/>
    <property type="evidence" value="ECO:0007669"/>
    <property type="project" value="UniProtKB-UniPathway"/>
</dbReference>